<feature type="transmembrane region" description="Helical" evidence="2">
    <location>
        <begin position="188"/>
        <end position="210"/>
    </location>
</feature>
<feature type="signal peptide" evidence="3">
    <location>
        <begin position="1"/>
        <end position="30"/>
    </location>
</feature>
<feature type="region of interest" description="Disordered" evidence="1">
    <location>
        <begin position="217"/>
        <end position="278"/>
    </location>
</feature>
<dbReference type="AlphaFoldDB" id="A0AAV2I5F7"/>
<feature type="region of interest" description="Disordered" evidence="1">
    <location>
        <begin position="374"/>
        <end position="421"/>
    </location>
</feature>
<gene>
    <name evidence="4" type="ORF">GSLYS_00014149001</name>
</gene>
<protein>
    <submittedName>
        <fullName evidence="4">Uncharacterized protein</fullName>
    </submittedName>
</protein>
<feature type="compositionally biased region" description="Basic and acidic residues" evidence="1">
    <location>
        <begin position="532"/>
        <end position="541"/>
    </location>
</feature>
<keyword evidence="2" id="KW-0812">Transmembrane</keyword>
<evidence type="ECO:0000256" key="2">
    <source>
        <dbReference type="SAM" id="Phobius"/>
    </source>
</evidence>
<feature type="compositionally biased region" description="Polar residues" evidence="1">
    <location>
        <begin position="233"/>
        <end position="243"/>
    </location>
</feature>
<reference evidence="4 5" key="1">
    <citation type="submission" date="2024-04" db="EMBL/GenBank/DDBJ databases">
        <authorList>
            <consortium name="Genoscope - CEA"/>
            <person name="William W."/>
        </authorList>
    </citation>
    <scope>NUCLEOTIDE SEQUENCE [LARGE SCALE GENOMIC DNA]</scope>
</reference>
<keyword evidence="3" id="KW-0732">Signal</keyword>
<proteinExistence type="predicted"/>
<comment type="caution">
    <text evidence="4">The sequence shown here is derived from an EMBL/GenBank/DDBJ whole genome shotgun (WGS) entry which is preliminary data.</text>
</comment>
<name>A0AAV2I5F7_LYMST</name>
<feature type="region of interest" description="Disordered" evidence="1">
    <location>
        <begin position="463"/>
        <end position="542"/>
    </location>
</feature>
<keyword evidence="2" id="KW-0472">Membrane</keyword>
<evidence type="ECO:0000313" key="5">
    <source>
        <dbReference type="Proteomes" id="UP001497497"/>
    </source>
</evidence>
<feature type="compositionally biased region" description="Basic and acidic residues" evidence="1">
    <location>
        <begin position="217"/>
        <end position="229"/>
    </location>
</feature>
<evidence type="ECO:0000256" key="3">
    <source>
        <dbReference type="SAM" id="SignalP"/>
    </source>
</evidence>
<feature type="compositionally biased region" description="Low complexity" evidence="1">
    <location>
        <begin position="501"/>
        <end position="520"/>
    </location>
</feature>
<evidence type="ECO:0000313" key="4">
    <source>
        <dbReference type="EMBL" id="CAL1540500.1"/>
    </source>
</evidence>
<organism evidence="4 5">
    <name type="scientific">Lymnaea stagnalis</name>
    <name type="common">Great pond snail</name>
    <name type="synonym">Helix stagnalis</name>
    <dbReference type="NCBI Taxonomy" id="6523"/>
    <lineage>
        <taxon>Eukaryota</taxon>
        <taxon>Metazoa</taxon>
        <taxon>Spiralia</taxon>
        <taxon>Lophotrochozoa</taxon>
        <taxon>Mollusca</taxon>
        <taxon>Gastropoda</taxon>
        <taxon>Heterobranchia</taxon>
        <taxon>Euthyneura</taxon>
        <taxon>Panpulmonata</taxon>
        <taxon>Hygrophila</taxon>
        <taxon>Lymnaeoidea</taxon>
        <taxon>Lymnaeidae</taxon>
        <taxon>Lymnaea</taxon>
    </lineage>
</organism>
<evidence type="ECO:0000256" key="1">
    <source>
        <dbReference type="SAM" id="MobiDB-lite"/>
    </source>
</evidence>
<accession>A0AAV2I5F7</accession>
<dbReference type="Proteomes" id="UP001497497">
    <property type="component" value="Unassembled WGS sequence"/>
</dbReference>
<keyword evidence="2" id="KW-1133">Transmembrane helix</keyword>
<sequence>MTALNKSKILWMNIAMTLGVMLVAQTASSANDCNDTVASSLEGFPFCTLSTDDFQRLNGCICNESFSACTLSIAHYRQQFYYLTSIQSTQSTNYTMSFICQVTVISNSTIGNLTCCRENSSCASDKQEAACGRSPLNVSRKTSSACDAMSFNLYSGQTADPLGDNASLASDSVCVRTESNLSEDGLDVGIIVGLSVGIFLVLVIVVVAGLMCRSRARKNETPPKRKTPEARLSSPNVYSTVLPTPSMRDRDNSSPKGDPGQAEPGRPRGQNSEEPPNLGYAVVGANLFEKELRDAEGSSVRETSESFTPPKDNAEVTTESYTDTCDINMGENEHIYPVSDDDDGSTMSTIYIGDGDDGDDDDYSKLRLEQKHLKNPYDTLLKQRQDPKLRQPMSRPSDNKLTSYELEGPESENGLTNHDGAISDNRLTGTYEHVVVIDLSSNPDITASVAKPDDYDYPVMAFPPTNNPNDIMDDYTTPGDAENNSRKSDPYSFPENEYLHSNFGPSSDSGQSSDGGKYSDLGLSSVVSGNRSDFERGKNDDPLYLLNKILNDEIPDEDEVDYSPINYYEHKELST</sequence>
<feature type="chain" id="PRO_5043707637" evidence="3">
    <location>
        <begin position="31"/>
        <end position="575"/>
    </location>
</feature>
<keyword evidence="5" id="KW-1185">Reference proteome</keyword>
<feature type="region of interest" description="Disordered" evidence="1">
    <location>
        <begin position="293"/>
        <end position="318"/>
    </location>
</feature>
<dbReference type="EMBL" id="CAXITT010000384">
    <property type="protein sequence ID" value="CAL1540500.1"/>
    <property type="molecule type" value="Genomic_DNA"/>
</dbReference>